<sequence>MVLVMRAFLSVAPIIFVVIATSLCAAKNDAPAKAADAAAPAGGGAAAAGGAAPAAEGAAPAANPPA</sequence>
<dbReference type="Proteomes" id="UP000036681">
    <property type="component" value="Unplaced"/>
</dbReference>
<evidence type="ECO:0000256" key="1">
    <source>
        <dbReference type="SAM" id="MobiDB-lite"/>
    </source>
</evidence>
<feature type="signal peptide" evidence="2">
    <location>
        <begin position="1"/>
        <end position="26"/>
    </location>
</feature>
<feature type="compositionally biased region" description="Low complexity" evidence="1">
    <location>
        <begin position="48"/>
        <end position="66"/>
    </location>
</feature>
<accession>A0A0M3I284</accession>
<name>A0A0M3I284_ASCLU</name>
<organism evidence="3 4">
    <name type="scientific">Ascaris lumbricoides</name>
    <name type="common">Giant roundworm</name>
    <dbReference type="NCBI Taxonomy" id="6252"/>
    <lineage>
        <taxon>Eukaryota</taxon>
        <taxon>Metazoa</taxon>
        <taxon>Ecdysozoa</taxon>
        <taxon>Nematoda</taxon>
        <taxon>Chromadorea</taxon>
        <taxon>Rhabditida</taxon>
        <taxon>Spirurina</taxon>
        <taxon>Ascaridomorpha</taxon>
        <taxon>Ascaridoidea</taxon>
        <taxon>Ascarididae</taxon>
        <taxon>Ascaris</taxon>
    </lineage>
</organism>
<dbReference type="WBParaSite" id="ALUE_0001054501-mRNA-1">
    <property type="protein sequence ID" value="ALUE_0001054501-mRNA-1"/>
    <property type="gene ID" value="ALUE_0001054501"/>
</dbReference>
<keyword evidence="3" id="KW-1185">Reference proteome</keyword>
<protein>
    <submittedName>
        <fullName evidence="4">Lipoprotein</fullName>
    </submittedName>
</protein>
<evidence type="ECO:0000313" key="4">
    <source>
        <dbReference type="WBParaSite" id="ALUE_0001054501-mRNA-1"/>
    </source>
</evidence>
<reference evidence="4" key="1">
    <citation type="submission" date="2017-02" db="UniProtKB">
        <authorList>
            <consortium name="WormBaseParasite"/>
        </authorList>
    </citation>
    <scope>IDENTIFICATION</scope>
</reference>
<feature type="chain" id="PRO_5005656933" evidence="2">
    <location>
        <begin position="27"/>
        <end position="66"/>
    </location>
</feature>
<dbReference type="AlphaFoldDB" id="A0A0M3I284"/>
<evidence type="ECO:0000313" key="3">
    <source>
        <dbReference type="Proteomes" id="UP000036681"/>
    </source>
</evidence>
<proteinExistence type="predicted"/>
<keyword evidence="2" id="KW-0732">Signal</keyword>
<feature type="region of interest" description="Disordered" evidence="1">
    <location>
        <begin position="40"/>
        <end position="66"/>
    </location>
</feature>
<evidence type="ECO:0000256" key="2">
    <source>
        <dbReference type="SAM" id="SignalP"/>
    </source>
</evidence>